<name>A0A8H6X2N2_9AGAR</name>
<dbReference type="EMBL" id="JACAZI010000031">
    <property type="protein sequence ID" value="KAF7332941.1"/>
    <property type="molecule type" value="Genomic_DNA"/>
</dbReference>
<organism evidence="1 2">
    <name type="scientific">Mycena venus</name>
    <dbReference type="NCBI Taxonomy" id="2733690"/>
    <lineage>
        <taxon>Eukaryota</taxon>
        <taxon>Fungi</taxon>
        <taxon>Dikarya</taxon>
        <taxon>Basidiomycota</taxon>
        <taxon>Agaricomycotina</taxon>
        <taxon>Agaricomycetes</taxon>
        <taxon>Agaricomycetidae</taxon>
        <taxon>Agaricales</taxon>
        <taxon>Marasmiineae</taxon>
        <taxon>Mycenaceae</taxon>
        <taxon>Mycena</taxon>
    </lineage>
</organism>
<gene>
    <name evidence="1" type="ORF">MVEN_02400000</name>
</gene>
<evidence type="ECO:0000313" key="1">
    <source>
        <dbReference type="EMBL" id="KAF7332941.1"/>
    </source>
</evidence>
<protein>
    <submittedName>
        <fullName evidence="1">Uncharacterized protein</fullName>
    </submittedName>
</protein>
<accession>A0A8H6X2N2</accession>
<keyword evidence="2" id="KW-1185">Reference proteome</keyword>
<proteinExistence type="predicted"/>
<evidence type="ECO:0000313" key="2">
    <source>
        <dbReference type="Proteomes" id="UP000620124"/>
    </source>
</evidence>
<dbReference type="AlphaFoldDB" id="A0A8H6X2N2"/>
<reference evidence="1" key="1">
    <citation type="submission" date="2020-05" db="EMBL/GenBank/DDBJ databases">
        <title>Mycena genomes resolve the evolution of fungal bioluminescence.</title>
        <authorList>
            <person name="Tsai I.J."/>
        </authorList>
    </citation>
    <scope>NUCLEOTIDE SEQUENCE</scope>
    <source>
        <strain evidence="1">CCC161011</strain>
    </source>
</reference>
<dbReference type="Proteomes" id="UP000620124">
    <property type="component" value="Unassembled WGS sequence"/>
</dbReference>
<comment type="caution">
    <text evidence="1">The sequence shown here is derived from an EMBL/GenBank/DDBJ whole genome shotgun (WGS) entry which is preliminary data.</text>
</comment>
<sequence length="150" mass="16185">MGLSFPDEIVSDIFSPVLIVSEPEKMSRTRRFPSPPILAEFKRSPCLQSGEHARVLSKTLRVNAGLGTGSLPAVLFRTSELRTASAILLFGLYSLVRRSKSIARELPSRPKAPTAGFDDPVELPIGLPPALDREHDKLAVSLGSASAAHK</sequence>